<dbReference type="AlphaFoldDB" id="A0A8H3MK46"/>
<reference evidence="2" key="1">
    <citation type="submission" date="2019-10" db="EMBL/GenBank/DDBJ databases">
        <title>Conservation and host-specific expression of non-tandemly repeated heterogenous ribosome RNA gene in arbuscular mycorrhizal fungi.</title>
        <authorList>
            <person name="Maeda T."/>
            <person name="Kobayashi Y."/>
            <person name="Nakagawa T."/>
            <person name="Ezawa T."/>
            <person name="Yamaguchi K."/>
            <person name="Bino T."/>
            <person name="Nishimoto Y."/>
            <person name="Shigenobu S."/>
            <person name="Kawaguchi M."/>
        </authorList>
    </citation>
    <scope>NUCLEOTIDE SEQUENCE</scope>
    <source>
        <strain evidence="2">HR1</strain>
    </source>
</reference>
<keyword evidence="1" id="KW-0472">Membrane</keyword>
<proteinExistence type="predicted"/>
<evidence type="ECO:0000256" key="1">
    <source>
        <dbReference type="SAM" id="Phobius"/>
    </source>
</evidence>
<protein>
    <submittedName>
        <fullName evidence="2">Uncharacterized protein</fullName>
    </submittedName>
</protein>
<comment type="caution">
    <text evidence="2">The sequence shown here is derived from an EMBL/GenBank/DDBJ whole genome shotgun (WGS) entry which is preliminary data.</text>
</comment>
<name>A0A8H3MK46_9GLOM</name>
<keyword evidence="1" id="KW-1133">Transmembrane helix</keyword>
<sequence length="116" mass="13833">MRCNSRFTHVIYSFKMLKWLIYIFILLFSLPKRKMDLFPSSELYNTANAHYLLKCHFCIHKLSGEKEPFSQNILTFGFIPQEDIALKVSGVEWMARKWREDFNVNMIPLQTACNFM</sequence>
<accession>A0A8H3MK46</accession>
<keyword evidence="1" id="KW-0812">Transmembrane</keyword>
<feature type="transmembrane region" description="Helical" evidence="1">
    <location>
        <begin position="12"/>
        <end position="30"/>
    </location>
</feature>
<gene>
    <name evidence="2" type="ORF">RCL2_003058400</name>
</gene>
<organism evidence="2 3">
    <name type="scientific">Rhizophagus clarus</name>
    <dbReference type="NCBI Taxonomy" id="94130"/>
    <lineage>
        <taxon>Eukaryota</taxon>
        <taxon>Fungi</taxon>
        <taxon>Fungi incertae sedis</taxon>
        <taxon>Mucoromycota</taxon>
        <taxon>Glomeromycotina</taxon>
        <taxon>Glomeromycetes</taxon>
        <taxon>Glomerales</taxon>
        <taxon>Glomeraceae</taxon>
        <taxon>Rhizophagus</taxon>
    </lineage>
</organism>
<evidence type="ECO:0000313" key="2">
    <source>
        <dbReference type="EMBL" id="GET04280.1"/>
    </source>
</evidence>
<dbReference type="EMBL" id="BLAL01000338">
    <property type="protein sequence ID" value="GET04280.1"/>
    <property type="molecule type" value="Genomic_DNA"/>
</dbReference>
<dbReference type="Proteomes" id="UP000615446">
    <property type="component" value="Unassembled WGS sequence"/>
</dbReference>
<evidence type="ECO:0000313" key="3">
    <source>
        <dbReference type="Proteomes" id="UP000615446"/>
    </source>
</evidence>